<accession>A0A5N6JZE0</accession>
<dbReference type="GO" id="GO:0000724">
    <property type="term" value="P:double-strand break repair via homologous recombination"/>
    <property type="evidence" value="ECO:0007669"/>
    <property type="project" value="TreeGrafter"/>
</dbReference>
<protein>
    <recommendedName>
        <fullName evidence="5">DNA recombination and repair protein Rad51-like C-terminal domain-containing protein</fullName>
    </recommendedName>
</protein>
<comment type="subcellular location">
    <subcellularLocation>
        <location evidence="1">Nucleus</location>
    </subcellularLocation>
</comment>
<dbReference type="InterPro" id="IPR051988">
    <property type="entry name" value="HRR_RAD51_Paralog"/>
</dbReference>
<organism evidence="3 4">
    <name type="scientific">Monilinia laxa</name>
    <name type="common">Brown rot fungus</name>
    <name type="synonym">Sclerotinia laxa</name>
    <dbReference type="NCBI Taxonomy" id="61186"/>
    <lineage>
        <taxon>Eukaryota</taxon>
        <taxon>Fungi</taxon>
        <taxon>Dikarya</taxon>
        <taxon>Ascomycota</taxon>
        <taxon>Pezizomycotina</taxon>
        <taxon>Leotiomycetes</taxon>
        <taxon>Helotiales</taxon>
        <taxon>Sclerotiniaceae</taxon>
        <taxon>Monilinia</taxon>
    </lineage>
</organism>
<evidence type="ECO:0000256" key="1">
    <source>
        <dbReference type="ARBA" id="ARBA00004123"/>
    </source>
</evidence>
<dbReference type="GO" id="GO:0005815">
    <property type="term" value="C:microtubule organizing center"/>
    <property type="evidence" value="ECO:0007669"/>
    <property type="project" value="TreeGrafter"/>
</dbReference>
<dbReference type="InterPro" id="IPR027417">
    <property type="entry name" value="P-loop_NTPase"/>
</dbReference>
<sequence length="464" mass="51634">MIKIDHSAQVEAVSPQVPALAVLADQLLGREERQRARFSEGDDGLSRIKTGCLEIDNYVLCGGKNEPDGGFERGVVVGLSAADGNESLGGRLISLNLIASVLLKHVDLVNAIRNPQNKSRNTVKPKVMVIDTTGSFSLPLLVKVLRSRIFKMRHETRNRNDASENLDNFNNSDEIEIQKQVNAMLGLVGISRVFNIEGLWEVLSEMGRTDSWLNNNGGGQEISTNIPPKEVAYGERRAEPLHKLPDEIGDSEDEDIDLLTPPPVETASHISNEVETNPEILIIDNMHYLISHLFTHSEKTSAHNLLCLLSRTLHTLTHTQNILTILHNSTISTKINFTKHGTRQPPPPAIQSVFTSTAQKPSLGRIFDEFLDLHVMVSKVPKLREDAEVLYGQDENLQNEVSHCLVFEVLRDECPVLGKDRALGRRFGDREQRWGLFEIGIEGTSLVDAFQSEITRDVEGNKSE</sequence>
<gene>
    <name evidence="3" type="ORF">EYC80_006714</name>
</gene>
<dbReference type="EMBL" id="VIGI01000010">
    <property type="protein sequence ID" value="KAB8294752.1"/>
    <property type="molecule type" value="Genomic_DNA"/>
</dbReference>
<dbReference type="GO" id="GO:0042148">
    <property type="term" value="P:DNA strand invasion"/>
    <property type="evidence" value="ECO:0007669"/>
    <property type="project" value="TreeGrafter"/>
</dbReference>
<reference evidence="3 4" key="1">
    <citation type="submission" date="2019-06" db="EMBL/GenBank/DDBJ databases">
        <title>Genome Sequence of the Brown Rot Fungal Pathogen Monilinia laxa.</title>
        <authorList>
            <person name="De Miccolis Angelini R.M."/>
            <person name="Landi L."/>
            <person name="Abate D."/>
            <person name="Pollastro S."/>
            <person name="Romanazzi G."/>
            <person name="Faretra F."/>
        </authorList>
    </citation>
    <scope>NUCLEOTIDE SEQUENCE [LARGE SCALE GENOMIC DNA]</scope>
    <source>
        <strain evidence="3 4">Mlax316</strain>
    </source>
</reference>
<evidence type="ECO:0000313" key="4">
    <source>
        <dbReference type="Proteomes" id="UP000326757"/>
    </source>
</evidence>
<dbReference type="PANTHER" id="PTHR46457">
    <property type="entry name" value="DNA REPAIR PROTEIN RAD51 HOMOLOG 4"/>
    <property type="match status" value="1"/>
</dbReference>
<dbReference type="GO" id="GO:0003697">
    <property type="term" value="F:single-stranded DNA binding"/>
    <property type="evidence" value="ECO:0007669"/>
    <property type="project" value="TreeGrafter"/>
</dbReference>
<dbReference type="GO" id="GO:0005657">
    <property type="term" value="C:replication fork"/>
    <property type="evidence" value="ECO:0007669"/>
    <property type="project" value="TreeGrafter"/>
</dbReference>
<dbReference type="GO" id="GO:0007131">
    <property type="term" value="P:reciprocal meiotic recombination"/>
    <property type="evidence" value="ECO:0007669"/>
    <property type="project" value="TreeGrafter"/>
</dbReference>
<dbReference type="GO" id="GO:0000723">
    <property type="term" value="P:telomere maintenance"/>
    <property type="evidence" value="ECO:0007669"/>
    <property type="project" value="TreeGrafter"/>
</dbReference>
<dbReference type="Gene3D" id="3.40.50.300">
    <property type="entry name" value="P-loop containing nucleotide triphosphate hydrolases"/>
    <property type="match status" value="1"/>
</dbReference>
<dbReference type="Proteomes" id="UP000326757">
    <property type="component" value="Unassembled WGS sequence"/>
</dbReference>
<dbReference type="OrthoDB" id="336321at2759"/>
<dbReference type="PANTHER" id="PTHR46457:SF1">
    <property type="entry name" value="DNA REPAIR PROTEIN RAD51 HOMOLOG 4"/>
    <property type="match status" value="1"/>
</dbReference>
<name>A0A5N6JZE0_MONLA</name>
<keyword evidence="2" id="KW-0539">Nucleus</keyword>
<proteinExistence type="predicted"/>
<evidence type="ECO:0000313" key="3">
    <source>
        <dbReference type="EMBL" id="KAB8294752.1"/>
    </source>
</evidence>
<comment type="caution">
    <text evidence="3">The sequence shown here is derived from an EMBL/GenBank/DDBJ whole genome shotgun (WGS) entry which is preliminary data.</text>
</comment>
<evidence type="ECO:0008006" key="5">
    <source>
        <dbReference type="Google" id="ProtNLM"/>
    </source>
</evidence>
<dbReference type="GO" id="GO:0000400">
    <property type="term" value="F:four-way junction DNA binding"/>
    <property type="evidence" value="ECO:0007669"/>
    <property type="project" value="TreeGrafter"/>
</dbReference>
<keyword evidence="4" id="KW-1185">Reference proteome</keyword>
<dbReference type="AlphaFoldDB" id="A0A5N6JZE0"/>
<evidence type="ECO:0000256" key="2">
    <source>
        <dbReference type="ARBA" id="ARBA00023242"/>
    </source>
</evidence>
<dbReference type="GO" id="GO:0008094">
    <property type="term" value="F:ATP-dependent activity, acting on DNA"/>
    <property type="evidence" value="ECO:0007669"/>
    <property type="project" value="TreeGrafter"/>
</dbReference>
<dbReference type="GO" id="GO:0033063">
    <property type="term" value="C:Rad51B-Rad51C-Rad51D-XRCC2 complex"/>
    <property type="evidence" value="ECO:0007669"/>
    <property type="project" value="TreeGrafter"/>
</dbReference>